<keyword evidence="3" id="KW-1185">Reference proteome</keyword>
<dbReference type="InterPro" id="IPR047746">
    <property type="entry name" value="Dae2/Tae2-like"/>
</dbReference>
<comment type="caution">
    <text evidence="2">The sequence shown here is derived from an EMBL/GenBank/DDBJ whole genome shotgun (WGS) entry which is preliminary data.</text>
</comment>
<feature type="chain" id="PRO_5035185336" evidence="1">
    <location>
        <begin position="23"/>
        <end position="145"/>
    </location>
</feature>
<dbReference type="EMBL" id="CAJVCH010570174">
    <property type="protein sequence ID" value="CAG7834274.1"/>
    <property type="molecule type" value="Genomic_DNA"/>
</dbReference>
<dbReference type="OrthoDB" id="6478758at2759"/>
<gene>
    <name evidence="2" type="ORF">AFUS01_LOCUS43797</name>
</gene>
<sequence>MSFLKLFIFFTLLFVAFTDVTSVSCKRPSLGRYVVGKDGMECVALIKENCVGMRNKNTRMWRRGVHIRDNCSIIRPMSAIATFSGPNNKYGGGPFRHAAIFASCDVNGIWVYDQWNGSRGVLYRQIPYNSTIGHNNGSNYYTITL</sequence>
<organism evidence="2 3">
    <name type="scientific">Allacma fusca</name>
    <dbReference type="NCBI Taxonomy" id="39272"/>
    <lineage>
        <taxon>Eukaryota</taxon>
        <taxon>Metazoa</taxon>
        <taxon>Ecdysozoa</taxon>
        <taxon>Arthropoda</taxon>
        <taxon>Hexapoda</taxon>
        <taxon>Collembola</taxon>
        <taxon>Symphypleona</taxon>
        <taxon>Sminthuridae</taxon>
        <taxon>Allacma</taxon>
    </lineage>
</organism>
<protein>
    <submittedName>
        <fullName evidence="2">Uncharacterized protein</fullName>
    </submittedName>
</protein>
<reference evidence="2" key="1">
    <citation type="submission" date="2021-06" db="EMBL/GenBank/DDBJ databases">
        <authorList>
            <person name="Hodson N. C."/>
            <person name="Mongue J. A."/>
            <person name="Jaron S. K."/>
        </authorList>
    </citation>
    <scope>NUCLEOTIDE SEQUENCE</scope>
</reference>
<keyword evidence="1" id="KW-0732">Signal</keyword>
<dbReference type="Proteomes" id="UP000708208">
    <property type="component" value="Unassembled WGS sequence"/>
</dbReference>
<evidence type="ECO:0000256" key="1">
    <source>
        <dbReference type="SAM" id="SignalP"/>
    </source>
</evidence>
<name>A0A8J2LL37_9HEXA</name>
<feature type="signal peptide" evidence="1">
    <location>
        <begin position="1"/>
        <end position="22"/>
    </location>
</feature>
<dbReference type="NCBIfam" id="NF033857">
    <property type="entry name" value="BPSL0067_fam"/>
    <property type="match status" value="1"/>
</dbReference>
<accession>A0A8J2LL37</accession>
<evidence type="ECO:0000313" key="3">
    <source>
        <dbReference type="Proteomes" id="UP000708208"/>
    </source>
</evidence>
<evidence type="ECO:0000313" key="2">
    <source>
        <dbReference type="EMBL" id="CAG7834274.1"/>
    </source>
</evidence>
<proteinExistence type="predicted"/>
<dbReference type="AlphaFoldDB" id="A0A8J2LL37"/>